<organism>
    <name type="scientific">Pediculus humanus subsp. corporis</name>
    <name type="common">Body louse</name>
    <dbReference type="NCBI Taxonomy" id="121224"/>
    <lineage>
        <taxon>Eukaryota</taxon>
        <taxon>Metazoa</taxon>
        <taxon>Ecdysozoa</taxon>
        <taxon>Arthropoda</taxon>
        <taxon>Hexapoda</taxon>
        <taxon>Insecta</taxon>
        <taxon>Pterygota</taxon>
        <taxon>Neoptera</taxon>
        <taxon>Paraneoptera</taxon>
        <taxon>Psocodea</taxon>
        <taxon>Troctomorpha</taxon>
        <taxon>Phthiraptera</taxon>
        <taxon>Anoplura</taxon>
        <taxon>Pediculidae</taxon>
        <taxon>Pediculus</taxon>
    </lineage>
</organism>
<feature type="compositionally biased region" description="Low complexity" evidence="3">
    <location>
        <begin position="88"/>
        <end position="105"/>
    </location>
</feature>
<feature type="region of interest" description="Disordered" evidence="3">
    <location>
        <begin position="88"/>
        <end position="150"/>
    </location>
</feature>
<dbReference type="OMA" id="MACIANQ"/>
<evidence type="ECO:0000259" key="6">
    <source>
        <dbReference type="PROSITE" id="PS50081"/>
    </source>
</evidence>
<feature type="domain" description="C2" evidence="5">
    <location>
        <begin position="387"/>
        <end position="508"/>
    </location>
</feature>
<dbReference type="Gene3D" id="3.30.60.20">
    <property type="match status" value="1"/>
</dbReference>
<reference evidence="7" key="2">
    <citation type="submission" date="2007-04" db="EMBL/GenBank/DDBJ databases">
        <title>The genome of the human body louse.</title>
        <authorList>
            <consortium name="The Human Body Louse Genome Consortium"/>
            <person name="Kirkness E."/>
            <person name="Walenz B."/>
            <person name="Hass B."/>
            <person name="Bruggner R."/>
            <person name="Strausberg R."/>
        </authorList>
    </citation>
    <scope>NUCLEOTIDE SEQUENCE</scope>
    <source>
        <strain evidence="7">USDA</strain>
    </source>
</reference>
<dbReference type="VEuPathDB" id="VectorBase:PHUM394590"/>
<feature type="domain" description="Phorbol-ester/DAG-type" evidence="6">
    <location>
        <begin position="819"/>
        <end position="870"/>
    </location>
</feature>
<dbReference type="InParanoid" id="E0VR85"/>
<sequence length="880" mass="98199">MVDLILTSVKRISSSIWSNMADLTEKIDDLICSFESGGDFTMDTVAMLIFGWAVLGVVVLALTKYVYGRFFAKKAPVSNEPILSKKVASGTESSGVSSTTTTTSATHKEQSKEMSKDKSDGLSLYSKTSSAKTGGKFVPPTPPLRKRLSTKKGSALIPAVSRTPTQIPSLSITGPDFECVQWVNELYMWIYSNSDIANEILNVWLQTLNDYMKNSTDENGVGVEVVRILPETHPPNLTNVFCECGTNDDITITCDCEATPALQLKAFRQKEEKVEVSHYRLNVNRFRARLNIGFITEKLLAEVKCDGWPDIKVALAPVGSIKNNTDEQFQQDVIADTFVTAMRNSVVPLNLNQYPSCPRFSRFKHSNNNNNNNNNNASPDFQDDSLNKMLLEFSDNANSLNENTGRRRQLVITGIQAMNLSEDCRNSYCILEMDEPPQKYISSTQKNTSEPVWDEQFIFNVKPGKGELLFEIYENTSKKLLGMGIVGTEELMSNHTRRQMIPLQSQPFESDRITGSIAVEVFYTPHDFIITSVSAFSPTRETRFMVVEDNTNKNSNDVTPHKYKEVIKSVTPGGNVITTSKTVFTASEGQLANGVEAVTDSALKELESREKTNSGTKSPTSKSTLIIHSVSRVEQSRNGLWREVVGTGEPQGTLDGSVPNESKNEKSEPAEDEGNDDDDDNYYTLMRKRFHQKRRRDFFGTIKRKLTMSRARSKSVDPGERVEVDPLTRSVSADRMRESTPHSRGTSLRVGDGEISRRSSLSDTSGLSGASARTYLNEASTLVLETVENGFKKHYLVPLSLAKRNKWKKKGTKLHIYNDHTFIAKHFYGTVVCQVCSSNIPRRFGKQGYECRDCLLKCHKACHVKADQSCPDSGIHNIEL</sequence>
<dbReference type="EMBL" id="DS235459">
    <property type="protein sequence ID" value="EEB15891.1"/>
    <property type="molecule type" value="Genomic_DNA"/>
</dbReference>
<feature type="compositionally biased region" description="Acidic residues" evidence="3">
    <location>
        <begin position="670"/>
        <end position="681"/>
    </location>
</feature>
<protein>
    <submittedName>
        <fullName evidence="7 8">Uncharacterized protein</fullName>
    </submittedName>
</protein>
<dbReference type="PROSITE" id="PS50004">
    <property type="entry name" value="C2"/>
    <property type="match status" value="1"/>
</dbReference>
<dbReference type="RefSeq" id="XP_002428629.1">
    <property type="nucleotide sequence ID" value="XM_002428584.1"/>
</dbReference>
<keyword evidence="4" id="KW-0812">Transmembrane</keyword>
<evidence type="ECO:0000256" key="2">
    <source>
        <dbReference type="ARBA" id="ARBA00022833"/>
    </source>
</evidence>
<dbReference type="InterPro" id="IPR002219">
    <property type="entry name" value="PKC_DAG/PE"/>
</dbReference>
<dbReference type="GO" id="GO:0046872">
    <property type="term" value="F:metal ion binding"/>
    <property type="evidence" value="ECO:0007669"/>
    <property type="project" value="UniProtKB-KW"/>
</dbReference>
<dbReference type="PANTHER" id="PTHR21119:SF5">
    <property type="entry name" value="C2 DOMAIN-CONTAINING PROTEIN"/>
    <property type="match status" value="1"/>
</dbReference>
<dbReference type="InterPro" id="IPR035892">
    <property type="entry name" value="C2_domain_sf"/>
</dbReference>
<dbReference type="PROSITE" id="PS00479">
    <property type="entry name" value="ZF_DAG_PE_1"/>
    <property type="match status" value="1"/>
</dbReference>
<reference evidence="7" key="1">
    <citation type="submission" date="2007-04" db="EMBL/GenBank/DDBJ databases">
        <title>Annotation of Pediculus humanus corporis strain USDA.</title>
        <authorList>
            <person name="Kirkness E."/>
            <person name="Hannick L."/>
            <person name="Hass B."/>
            <person name="Bruggner R."/>
            <person name="Lawson D."/>
            <person name="Bidwell S."/>
            <person name="Joardar V."/>
            <person name="Caler E."/>
            <person name="Walenz B."/>
            <person name="Inman J."/>
            <person name="Schobel S."/>
            <person name="Galinsky K."/>
            <person name="Amedeo P."/>
            <person name="Strausberg R."/>
        </authorList>
    </citation>
    <scope>NUCLEOTIDE SEQUENCE</scope>
    <source>
        <strain evidence="7">USDA</strain>
    </source>
</reference>
<dbReference type="SUPFAM" id="SSF49562">
    <property type="entry name" value="C2 domain (Calcium/lipid-binding domain, CaLB)"/>
    <property type="match status" value="1"/>
</dbReference>
<feature type="region of interest" description="Disordered" evidence="3">
    <location>
        <begin position="646"/>
        <end position="681"/>
    </location>
</feature>
<evidence type="ECO:0000313" key="9">
    <source>
        <dbReference type="Proteomes" id="UP000009046"/>
    </source>
</evidence>
<evidence type="ECO:0000256" key="1">
    <source>
        <dbReference type="ARBA" id="ARBA00022723"/>
    </source>
</evidence>
<proteinExistence type="predicted"/>
<feature type="compositionally biased region" description="Basic and acidic residues" evidence="3">
    <location>
        <begin position="714"/>
        <end position="741"/>
    </location>
</feature>
<dbReference type="PANTHER" id="PTHR21119">
    <property type="entry name" value="C2 DOMAIN-CONTAINING PROTEIN"/>
    <property type="match status" value="1"/>
</dbReference>
<dbReference type="AlphaFoldDB" id="E0VR85"/>
<dbReference type="Pfam" id="PF00130">
    <property type="entry name" value="C1_1"/>
    <property type="match status" value="1"/>
</dbReference>
<dbReference type="EnsemblMetazoa" id="PHUM394590-RA">
    <property type="protein sequence ID" value="PHUM394590-PA"/>
    <property type="gene ID" value="PHUM394590"/>
</dbReference>
<dbReference type="GeneID" id="8237691"/>
<dbReference type="InterPro" id="IPR046349">
    <property type="entry name" value="C1-like_sf"/>
</dbReference>
<dbReference type="EMBL" id="AAZO01004620">
    <property type="status" value="NOT_ANNOTATED_CDS"/>
    <property type="molecule type" value="Genomic_DNA"/>
</dbReference>
<accession>E0VR85</accession>
<evidence type="ECO:0000313" key="7">
    <source>
        <dbReference type="EMBL" id="EEB15891.1"/>
    </source>
</evidence>
<dbReference type="Pfam" id="PF00168">
    <property type="entry name" value="C2"/>
    <property type="match status" value="1"/>
</dbReference>
<dbReference type="InterPro" id="IPR039934">
    <property type="entry name" value="C2CD2/C2CD2L"/>
</dbReference>
<dbReference type="FunCoup" id="E0VR85">
    <property type="interactions" value="41"/>
</dbReference>
<dbReference type="OrthoDB" id="9976063at2759"/>
<feature type="compositionally biased region" description="Polar residues" evidence="3">
    <location>
        <begin position="758"/>
        <end position="768"/>
    </location>
</feature>
<feature type="transmembrane region" description="Helical" evidence="4">
    <location>
        <begin position="45"/>
        <end position="67"/>
    </location>
</feature>
<evidence type="ECO:0000256" key="3">
    <source>
        <dbReference type="SAM" id="MobiDB-lite"/>
    </source>
</evidence>
<keyword evidence="9" id="KW-1185">Reference proteome</keyword>
<dbReference type="KEGG" id="phu:Phum_PHUM394590"/>
<dbReference type="HOGENOM" id="CLU_016790_1_0_1"/>
<feature type="region of interest" description="Disordered" evidence="3">
    <location>
        <begin position="708"/>
        <end position="768"/>
    </location>
</feature>
<evidence type="ECO:0000256" key="4">
    <source>
        <dbReference type="SAM" id="Phobius"/>
    </source>
</evidence>
<feature type="region of interest" description="Disordered" evidence="3">
    <location>
        <begin position="362"/>
        <end position="381"/>
    </location>
</feature>
<dbReference type="CDD" id="cd20831">
    <property type="entry name" value="C1_dGM13116p-like"/>
    <property type="match status" value="1"/>
</dbReference>
<dbReference type="PROSITE" id="PS50081">
    <property type="entry name" value="ZF_DAG_PE_2"/>
    <property type="match status" value="1"/>
</dbReference>
<feature type="compositionally biased region" description="Low complexity" evidence="3">
    <location>
        <begin position="367"/>
        <end position="376"/>
    </location>
</feature>
<gene>
    <name evidence="8" type="primary">8237691</name>
    <name evidence="7" type="ORF">Phum_PHUM394590</name>
</gene>
<dbReference type="SMART" id="SM00109">
    <property type="entry name" value="C1"/>
    <property type="match status" value="1"/>
</dbReference>
<keyword evidence="1" id="KW-0479">Metal-binding</keyword>
<dbReference type="eggNOG" id="ENOG502QV5U">
    <property type="taxonomic scope" value="Eukaryota"/>
</dbReference>
<keyword evidence="4" id="KW-1133">Transmembrane helix</keyword>
<reference evidence="8" key="3">
    <citation type="submission" date="2021-02" db="UniProtKB">
        <authorList>
            <consortium name="EnsemblMetazoa"/>
        </authorList>
    </citation>
    <scope>IDENTIFICATION</scope>
    <source>
        <strain evidence="8">USDA</strain>
    </source>
</reference>
<dbReference type="Proteomes" id="UP000009046">
    <property type="component" value="Unassembled WGS sequence"/>
</dbReference>
<dbReference type="Gene3D" id="2.60.40.150">
    <property type="entry name" value="C2 domain"/>
    <property type="match status" value="1"/>
</dbReference>
<feature type="compositionally biased region" description="Basic and acidic residues" evidence="3">
    <location>
        <begin position="106"/>
        <end position="120"/>
    </location>
</feature>
<dbReference type="SUPFAM" id="SSF57889">
    <property type="entry name" value="Cysteine-rich domain"/>
    <property type="match status" value="1"/>
</dbReference>
<keyword evidence="4" id="KW-0472">Membrane</keyword>
<keyword evidence="2" id="KW-0862">Zinc</keyword>
<evidence type="ECO:0000313" key="8">
    <source>
        <dbReference type="EnsemblMetazoa" id="PHUM394590-PA"/>
    </source>
</evidence>
<dbReference type="InterPro" id="IPR000008">
    <property type="entry name" value="C2_dom"/>
</dbReference>
<dbReference type="SMART" id="SM00239">
    <property type="entry name" value="C2"/>
    <property type="match status" value="1"/>
</dbReference>
<dbReference type="CDD" id="cd08678">
    <property type="entry name" value="C2_C21orf25-like"/>
    <property type="match status" value="1"/>
</dbReference>
<name>E0VR85_PEDHC</name>
<dbReference type="CTD" id="8237691"/>
<evidence type="ECO:0000259" key="5">
    <source>
        <dbReference type="PROSITE" id="PS50004"/>
    </source>
</evidence>